<feature type="compositionally biased region" description="Low complexity" evidence="10">
    <location>
        <begin position="90"/>
        <end position="110"/>
    </location>
</feature>
<comment type="catalytic activity">
    <reaction evidence="7">
        <text>L-threonyl-[protein] + ATP = O-phospho-L-threonyl-[protein] + ADP + H(+)</text>
        <dbReference type="Rhea" id="RHEA:46608"/>
        <dbReference type="Rhea" id="RHEA-COMP:11060"/>
        <dbReference type="Rhea" id="RHEA-COMP:11605"/>
        <dbReference type="ChEBI" id="CHEBI:15378"/>
        <dbReference type="ChEBI" id="CHEBI:30013"/>
        <dbReference type="ChEBI" id="CHEBI:30616"/>
        <dbReference type="ChEBI" id="CHEBI:61977"/>
        <dbReference type="ChEBI" id="CHEBI:456216"/>
        <dbReference type="EC" id="2.7.11.1"/>
    </reaction>
</comment>
<feature type="compositionally biased region" description="Polar residues" evidence="10">
    <location>
        <begin position="61"/>
        <end position="72"/>
    </location>
</feature>
<dbReference type="AlphaFoldDB" id="A0A871R8V3"/>
<evidence type="ECO:0000256" key="9">
    <source>
        <dbReference type="PROSITE-ProRule" id="PRU10141"/>
    </source>
</evidence>
<dbReference type="SUPFAM" id="SSF56112">
    <property type="entry name" value="Protein kinase-like (PK-like)"/>
    <property type="match status" value="1"/>
</dbReference>
<feature type="compositionally biased region" description="Basic and acidic residues" evidence="10">
    <location>
        <begin position="14"/>
        <end position="30"/>
    </location>
</feature>
<comment type="catalytic activity">
    <reaction evidence="8">
        <text>L-seryl-[protein] + ATP = O-phospho-L-seryl-[protein] + ADP + H(+)</text>
        <dbReference type="Rhea" id="RHEA:17989"/>
        <dbReference type="Rhea" id="RHEA-COMP:9863"/>
        <dbReference type="Rhea" id="RHEA-COMP:11604"/>
        <dbReference type="ChEBI" id="CHEBI:15378"/>
        <dbReference type="ChEBI" id="CHEBI:29999"/>
        <dbReference type="ChEBI" id="CHEBI:30616"/>
        <dbReference type="ChEBI" id="CHEBI:83421"/>
        <dbReference type="ChEBI" id="CHEBI:456216"/>
        <dbReference type="EC" id="2.7.11.1"/>
    </reaction>
</comment>
<name>A0A871R8V3_DEKBR</name>
<evidence type="ECO:0000256" key="7">
    <source>
        <dbReference type="ARBA" id="ARBA00047899"/>
    </source>
</evidence>
<keyword evidence="3" id="KW-0808">Transferase</keyword>
<dbReference type="EMBL" id="CP063137">
    <property type="protein sequence ID" value="QOU22913.1"/>
    <property type="molecule type" value="Genomic_DNA"/>
</dbReference>
<dbReference type="RefSeq" id="XP_041139406.1">
    <property type="nucleotide sequence ID" value="XM_041281615.1"/>
</dbReference>
<evidence type="ECO:0000256" key="8">
    <source>
        <dbReference type="ARBA" id="ARBA00048679"/>
    </source>
</evidence>
<gene>
    <name evidence="12" type="ORF">BRETT_003101</name>
</gene>
<dbReference type="PANTHER" id="PTHR24343:SF137">
    <property type="entry name" value="SERINE_THREONINE-PROTEIN KINASE HRK1"/>
    <property type="match status" value="1"/>
</dbReference>
<evidence type="ECO:0000313" key="12">
    <source>
        <dbReference type="EMBL" id="QOU22913.1"/>
    </source>
</evidence>
<dbReference type="SMART" id="SM00220">
    <property type="entry name" value="S_TKc"/>
    <property type="match status" value="1"/>
</dbReference>
<dbReference type="Gene3D" id="1.10.510.10">
    <property type="entry name" value="Transferase(Phosphotransferase) domain 1"/>
    <property type="match status" value="1"/>
</dbReference>
<dbReference type="OrthoDB" id="6513151at2759"/>
<dbReference type="Proteomes" id="UP000663131">
    <property type="component" value="Chromosome 9"/>
</dbReference>
<dbReference type="InterPro" id="IPR008271">
    <property type="entry name" value="Ser/Thr_kinase_AS"/>
</dbReference>
<dbReference type="Pfam" id="PF00069">
    <property type="entry name" value="Pkinase"/>
    <property type="match status" value="1"/>
</dbReference>
<dbReference type="Gene3D" id="3.30.200.20">
    <property type="entry name" value="Phosphorylase Kinase, domain 1"/>
    <property type="match status" value="1"/>
</dbReference>
<feature type="compositionally biased region" description="Basic and acidic residues" evidence="10">
    <location>
        <begin position="40"/>
        <end position="59"/>
    </location>
</feature>
<dbReference type="PROSITE" id="PS50011">
    <property type="entry name" value="PROTEIN_KINASE_DOM"/>
    <property type="match status" value="1"/>
</dbReference>
<dbReference type="GO" id="GO:0005524">
    <property type="term" value="F:ATP binding"/>
    <property type="evidence" value="ECO:0007669"/>
    <property type="project" value="UniProtKB-UniRule"/>
</dbReference>
<dbReference type="InterPro" id="IPR017441">
    <property type="entry name" value="Protein_kinase_ATP_BS"/>
</dbReference>
<dbReference type="PROSITE" id="PS00107">
    <property type="entry name" value="PROTEIN_KINASE_ATP"/>
    <property type="match status" value="1"/>
</dbReference>
<feature type="compositionally biased region" description="Basic and acidic residues" evidence="10">
    <location>
        <begin position="547"/>
        <end position="576"/>
    </location>
</feature>
<organism evidence="12 13">
    <name type="scientific">Dekkera bruxellensis</name>
    <name type="common">Brettanomyces custersii</name>
    <dbReference type="NCBI Taxonomy" id="5007"/>
    <lineage>
        <taxon>Eukaryota</taxon>
        <taxon>Fungi</taxon>
        <taxon>Dikarya</taxon>
        <taxon>Ascomycota</taxon>
        <taxon>Saccharomycotina</taxon>
        <taxon>Pichiomycetes</taxon>
        <taxon>Pichiales</taxon>
        <taxon>Pichiaceae</taxon>
        <taxon>Brettanomyces</taxon>
    </lineage>
</organism>
<feature type="binding site" evidence="9">
    <location>
        <position position="264"/>
    </location>
    <ligand>
        <name>ATP</name>
        <dbReference type="ChEBI" id="CHEBI:30616"/>
    </ligand>
</feature>
<feature type="region of interest" description="Disordered" evidence="10">
    <location>
        <begin position="181"/>
        <end position="208"/>
    </location>
</feature>
<dbReference type="PANTHER" id="PTHR24343">
    <property type="entry name" value="SERINE/THREONINE KINASE"/>
    <property type="match status" value="1"/>
</dbReference>
<evidence type="ECO:0000259" key="11">
    <source>
        <dbReference type="PROSITE" id="PS50011"/>
    </source>
</evidence>
<dbReference type="GO" id="GO:0005829">
    <property type="term" value="C:cytosol"/>
    <property type="evidence" value="ECO:0007669"/>
    <property type="project" value="TreeGrafter"/>
</dbReference>
<feature type="domain" description="Protein kinase" evidence="11">
    <location>
        <begin position="235"/>
        <end position="673"/>
    </location>
</feature>
<dbReference type="GO" id="GO:0030447">
    <property type="term" value="P:filamentous growth"/>
    <property type="evidence" value="ECO:0007669"/>
    <property type="project" value="UniProtKB-ARBA"/>
</dbReference>
<evidence type="ECO:0000256" key="1">
    <source>
        <dbReference type="ARBA" id="ARBA00012513"/>
    </source>
</evidence>
<keyword evidence="4 9" id="KW-0547">Nucleotide-binding</keyword>
<evidence type="ECO:0000256" key="10">
    <source>
        <dbReference type="SAM" id="MobiDB-lite"/>
    </source>
</evidence>
<feature type="compositionally biased region" description="Polar residues" evidence="10">
    <location>
        <begin position="111"/>
        <end position="121"/>
    </location>
</feature>
<evidence type="ECO:0000256" key="5">
    <source>
        <dbReference type="ARBA" id="ARBA00022777"/>
    </source>
</evidence>
<keyword evidence="2" id="KW-0723">Serine/threonine-protein kinase</keyword>
<dbReference type="EC" id="2.7.11.1" evidence="1"/>
<accession>A0A871R8V3</accession>
<dbReference type="KEGG" id="bbrx:BRETT_003101"/>
<protein>
    <recommendedName>
        <fullName evidence="1">non-specific serine/threonine protein kinase</fullName>
        <ecNumber evidence="1">2.7.11.1</ecNumber>
    </recommendedName>
</protein>
<keyword evidence="5" id="KW-0418">Kinase</keyword>
<evidence type="ECO:0000256" key="6">
    <source>
        <dbReference type="ARBA" id="ARBA00022840"/>
    </source>
</evidence>
<reference evidence="12" key="2">
    <citation type="journal article" name="BMC Genomics">
        <title>New genome assemblies reveal patterns of domestication and adaptation across Brettanomyces (Dekkera) species.</title>
        <authorList>
            <person name="Roach M.J."/>
            <person name="Borneman A.R."/>
        </authorList>
    </citation>
    <scope>NUCLEOTIDE SEQUENCE</scope>
    <source>
        <strain evidence="12">UCD 2041</strain>
    </source>
</reference>
<dbReference type="InterPro" id="IPR011009">
    <property type="entry name" value="Kinase-like_dom_sf"/>
</dbReference>
<keyword evidence="6 9" id="KW-0067">ATP-binding</keyword>
<feature type="region of interest" description="Disordered" evidence="10">
    <location>
        <begin position="13"/>
        <end position="121"/>
    </location>
</feature>
<dbReference type="GO" id="GO:0004674">
    <property type="term" value="F:protein serine/threonine kinase activity"/>
    <property type="evidence" value="ECO:0007669"/>
    <property type="project" value="UniProtKB-KW"/>
</dbReference>
<feature type="region of interest" description="Disordered" evidence="10">
    <location>
        <begin position="547"/>
        <end position="628"/>
    </location>
</feature>
<evidence type="ECO:0000256" key="3">
    <source>
        <dbReference type="ARBA" id="ARBA00022679"/>
    </source>
</evidence>
<dbReference type="PROSITE" id="PS00108">
    <property type="entry name" value="PROTEIN_KINASE_ST"/>
    <property type="match status" value="1"/>
</dbReference>
<reference evidence="12" key="1">
    <citation type="submission" date="2020-10" db="EMBL/GenBank/DDBJ databases">
        <authorList>
            <person name="Palmer J.M."/>
        </authorList>
    </citation>
    <scope>NUCLEOTIDE SEQUENCE</scope>
    <source>
        <strain evidence="12">UCD 2041</strain>
    </source>
</reference>
<dbReference type="GeneID" id="64575025"/>
<dbReference type="InterPro" id="IPR000719">
    <property type="entry name" value="Prot_kinase_dom"/>
</dbReference>
<evidence type="ECO:0000256" key="4">
    <source>
        <dbReference type="ARBA" id="ARBA00022741"/>
    </source>
</evidence>
<evidence type="ECO:0000256" key="2">
    <source>
        <dbReference type="ARBA" id="ARBA00022527"/>
    </source>
</evidence>
<evidence type="ECO:0000313" key="13">
    <source>
        <dbReference type="Proteomes" id="UP000663131"/>
    </source>
</evidence>
<proteinExistence type="predicted"/>
<feature type="compositionally biased region" description="Basic and acidic residues" evidence="10">
    <location>
        <begin position="583"/>
        <end position="622"/>
    </location>
</feature>
<sequence length="698" mass="79381">MAHIGSFLFHFHHHENDDGKADPKHKRTDETGMEQYEAGRSVEYKEKSETNEELGEKHVLSTRTGSKTQLLSQPKEGYKTPPHISRSSHSMSQLFLSQRSQSSHTTSSSTNIAGLNSPLSQSNARKSFLGLSIGRTHSGENMFSHVHPPNAQVNMASAHAEKPRDHYPSSMVQLRKFFRPKRNRSHDSVATISHPVSRASTSGPTFTHDAHNNMIVKTDQKFWDGLEGSLTKKYGRMGKMLGSGAGGSVRLITRESDHTTFAVKEFVPRRPHESVKEYAKKCTAEFCIGSTLHHPNVIRTLDIISENNHYYEVMEYAPVDFFSVVMSGKMTRSEINCCFKQITLGVSYLHSMGLAHRDLKLDNCVLTENGILKLIDFGSAVVFKYPFEDKVVMAHGIVGSDPYMAPEILTSTRSYDPQFVDIWSIAIIYCCMTLRRFPWKAPKKSDPSFSLYCMKDDMPHDYVASAKRHKRLLLERKQKIAERRKQEIEKKNRIDLEKAKLAAEDIEQPLKDIQMAKGHKNFQAKGSEVNNVVKAVKELKIGQTVSKSDKNISKESNDKNMEHETGGERQSIEKSRSHVKHTEHKEHLESEKHSEENSKTGKENRKGPKENGDVDHVPERRQQTNSKVRRQIHGPYRLMRLLPHASRPLISKMLSVDVNTRATIDDIFADEWFNQIKYCTMDNDGHVINEPGHHHTIV</sequence>